<feature type="non-terminal residue" evidence="2">
    <location>
        <position position="92"/>
    </location>
</feature>
<dbReference type="AlphaFoldDB" id="A0A6J4RYE3"/>
<feature type="non-terminal residue" evidence="2">
    <location>
        <position position="1"/>
    </location>
</feature>
<evidence type="ECO:0000256" key="1">
    <source>
        <dbReference type="SAM" id="Phobius"/>
    </source>
</evidence>
<keyword evidence="1" id="KW-0812">Transmembrane</keyword>
<reference evidence="2" key="1">
    <citation type="submission" date="2020-02" db="EMBL/GenBank/DDBJ databases">
        <authorList>
            <person name="Meier V. D."/>
        </authorList>
    </citation>
    <scope>NUCLEOTIDE SEQUENCE</scope>
    <source>
        <strain evidence="2">AVDCRST_MAG02</strain>
    </source>
</reference>
<proteinExistence type="predicted"/>
<keyword evidence="1" id="KW-0472">Membrane</keyword>
<keyword evidence="1" id="KW-1133">Transmembrane helix</keyword>
<organism evidence="2">
    <name type="scientific">uncultured Rubrobacteraceae bacterium</name>
    <dbReference type="NCBI Taxonomy" id="349277"/>
    <lineage>
        <taxon>Bacteria</taxon>
        <taxon>Bacillati</taxon>
        <taxon>Actinomycetota</taxon>
        <taxon>Rubrobacteria</taxon>
        <taxon>Rubrobacterales</taxon>
        <taxon>Rubrobacteraceae</taxon>
        <taxon>environmental samples</taxon>
    </lineage>
</organism>
<dbReference type="EMBL" id="CADCVH010000132">
    <property type="protein sequence ID" value="CAA9484914.1"/>
    <property type="molecule type" value="Genomic_DNA"/>
</dbReference>
<accession>A0A6J4RYE3</accession>
<gene>
    <name evidence="2" type="ORF">AVDCRST_MAG02-4912</name>
</gene>
<feature type="transmembrane region" description="Helical" evidence="1">
    <location>
        <begin position="24"/>
        <end position="46"/>
    </location>
</feature>
<evidence type="ECO:0000313" key="2">
    <source>
        <dbReference type="EMBL" id="CAA9484914.1"/>
    </source>
</evidence>
<name>A0A6J4RYE3_9ACTN</name>
<sequence length="92" mass="9878">CSPAPLPELRDRFGAVPDHTKRAIVAPLLCSVVGLVSVYVPVLTNLSRRAITSRRGGTPGWRGRGPTRRSGSCWRLRCSSVPSPCWPGSAIP</sequence>
<protein>
    <submittedName>
        <fullName evidence="2">Uncharacterized protein</fullName>
    </submittedName>
</protein>